<evidence type="ECO:0008006" key="4">
    <source>
        <dbReference type="Google" id="ProtNLM"/>
    </source>
</evidence>
<dbReference type="Pfam" id="PF13858">
    <property type="entry name" value="DUF4199"/>
    <property type="match status" value="1"/>
</dbReference>
<dbReference type="EMBL" id="JQZV01000003">
    <property type="protein sequence ID" value="KGN93408.1"/>
    <property type="molecule type" value="Genomic_DNA"/>
</dbReference>
<name>A0ABR4XPB8_9PORP</name>
<evidence type="ECO:0000256" key="1">
    <source>
        <dbReference type="SAM" id="Phobius"/>
    </source>
</evidence>
<organism evidence="2 3">
    <name type="scientific">Porphyromonas canoris</name>
    <dbReference type="NCBI Taxonomy" id="36875"/>
    <lineage>
        <taxon>Bacteria</taxon>
        <taxon>Pseudomonadati</taxon>
        <taxon>Bacteroidota</taxon>
        <taxon>Bacteroidia</taxon>
        <taxon>Bacteroidales</taxon>
        <taxon>Porphyromonadaceae</taxon>
        <taxon>Porphyromonas</taxon>
    </lineage>
</organism>
<reference evidence="2 3" key="1">
    <citation type="submission" date="2014-08" db="EMBL/GenBank/DDBJ databases">
        <title>Porphyromonas canoris strain:OH2762 Genome sequencing.</title>
        <authorList>
            <person name="Wallis C."/>
            <person name="Deusch O."/>
            <person name="O'Flynn C."/>
            <person name="Davis I."/>
            <person name="Jospin G."/>
            <person name="Darling A.E."/>
            <person name="Coil D.A."/>
            <person name="Alexiev A."/>
            <person name="Horsfall A."/>
            <person name="Kirkwood N."/>
            <person name="Harris S."/>
            <person name="Eisen J.A."/>
        </authorList>
    </citation>
    <scope>NUCLEOTIDE SEQUENCE [LARGE SCALE GENOMIC DNA]</scope>
    <source>
        <strain evidence="3">COT-108 OH2762</strain>
    </source>
</reference>
<evidence type="ECO:0000313" key="3">
    <source>
        <dbReference type="Proteomes" id="UP000030101"/>
    </source>
</evidence>
<keyword evidence="1" id="KW-0812">Transmembrane</keyword>
<feature type="transmembrane region" description="Helical" evidence="1">
    <location>
        <begin position="126"/>
        <end position="149"/>
    </location>
</feature>
<comment type="caution">
    <text evidence="2">The sequence shown here is derived from an EMBL/GenBank/DDBJ whole genome shotgun (WGS) entry which is preliminary data.</text>
</comment>
<keyword evidence="1" id="KW-0472">Membrane</keyword>
<feature type="transmembrane region" description="Helical" evidence="1">
    <location>
        <begin position="55"/>
        <end position="78"/>
    </location>
</feature>
<sequence length="153" mass="17706">MILNLSWVLLNRNIISVVFMVLMFLFYPVLIYLLVCKYRDTELQGSISFSRAARYTILLVFFATIIYAGGQMVIYRILFQDDTFIRSLEAAYDSFGQLAEQTKSGQDRERIEALLESIRSITPFRLMLAMCNWSLFFGLIFSVVVGLLARKNK</sequence>
<dbReference type="InterPro" id="IPR025250">
    <property type="entry name" value="DUF4199"/>
</dbReference>
<feature type="transmembrane region" description="Helical" evidence="1">
    <location>
        <begin position="14"/>
        <end position="35"/>
    </location>
</feature>
<dbReference type="Proteomes" id="UP000030101">
    <property type="component" value="Unassembled WGS sequence"/>
</dbReference>
<evidence type="ECO:0000313" key="2">
    <source>
        <dbReference type="EMBL" id="KGN93408.1"/>
    </source>
</evidence>
<keyword evidence="3" id="KW-1185">Reference proteome</keyword>
<protein>
    <recommendedName>
        <fullName evidence="4">DUF4199 domain-containing protein</fullName>
    </recommendedName>
</protein>
<proteinExistence type="predicted"/>
<accession>A0ABR4XPB8</accession>
<keyword evidence="1" id="KW-1133">Transmembrane helix</keyword>
<gene>
    <name evidence="2" type="ORF">HQ43_01875</name>
</gene>